<organism evidence="3 4">
    <name type="scientific">Nocardia huaxiensis</name>
    <dbReference type="NCBI Taxonomy" id="2755382"/>
    <lineage>
        <taxon>Bacteria</taxon>
        <taxon>Bacillati</taxon>
        <taxon>Actinomycetota</taxon>
        <taxon>Actinomycetes</taxon>
        <taxon>Mycobacteriales</taxon>
        <taxon>Nocardiaceae</taxon>
        <taxon>Nocardia</taxon>
    </lineage>
</organism>
<sequence>MAQRQEELVRALVAGGEVPAGFDPAALGATAHALLHKRAEEVAHRFPRLAHDAGPEYTAKYIAWARTRPKVSTAADAEAFAADHDLPPRPPRRRLRDLFR</sequence>
<dbReference type="Pfam" id="PF26136">
    <property type="entry name" value="SCO6045_C"/>
    <property type="match status" value="1"/>
</dbReference>
<reference evidence="3 4" key="1">
    <citation type="submission" date="2020-07" db="EMBL/GenBank/DDBJ databases">
        <authorList>
            <person name="Zhuang K."/>
            <person name="Ran Y."/>
        </authorList>
    </citation>
    <scope>NUCLEOTIDE SEQUENCE [LARGE SCALE GENOMIC DNA]</scope>
    <source>
        <strain evidence="3 4">WCH-YHL-001</strain>
    </source>
</reference>
<evidence type="ECO:0000313" key="4">
    <source>
        <dbReference type="Proteomes" id="UP000515512"/>
    </source>
</evidence>
<dbReference type="KEGG" id="nhu:H0264_00450"/>
<evidence type="ECO:0000256" key="1">
    <source>
        <dbReference type="SAM" id="MobiDB-lite"/>
    </source>
</evidence>
<dbReference type="InterPro" id="IPR058711">
    <property type="entry name" value="SCO6045-like_C"/>
</dbReference>
<proteinExistence type="predicted"/>
<dbReference type="AlphaFoldDB" id="A0A7D6ZHX3"/>
<gene>
    <name evidence="3" type="ORF">H0264_00450</name>
</gene>
<accession>A0A7D6ZHX3</accession>
<keyword evidence="4" id="KW-1185">Reference proteome</keyword>
<feature type="domain" description="SCO6045-like C-terminal" evidence="2">
    <location>
        <begin position="2"/>
        <end position="84"/>
    </location>
</feature>
<feature type="compositionally biased region" description="Basic residues" evidence="1">
    <location>
        <begin position="90"/>
        <end position="100"/>
    </location>
</feature>
<protein>
    <recommendedName>
        <fullName evidence="2">SCO6045-like C-terminal domain-containing protein</fullName>
    </recommendedName>
</protein>
<feature type="region of interest" description="Disordered" evidence="1">
    <location>
        <begin position="78"/>
        <end position="100"/>
    </location>
</feature>
<name>A0A7D6ZHX3_9NOCA</name>
<evidence type="ECO:0000259" key="2">
    <source>
        <dbReference type="Pfam" id="PF26136"/>
    </source>
</evidence>
<dbReference type="EMBL" id="CP059399">
    <property type="protein sequence ID" value="QLY34018.1"/>
    <property type="molecule type" value="Genomic_DNA"/>
</dbReference>
<evidence type="ECO:0000313" key="3">
    <source>
        <dbReference type="EMBL" id="QLY34018.1"/>
    </source>
</evidence>
<dbReference type="Proteomes" id="UP000515512">
    <property type="component" value="Chromosome"/>
</dbReference>